<dbReference type="AlphaFoldDB" id="A0A915NB78"/>
<name>A0A915NB78_MELJA</name>
<dbReference type="SMART" id="SM00471">
    <property type="entry name" value="HDc"/>
    <property type="match status" value="1"/>
</dbReference>
<comment type="cofactor">
    <cofactor evidence="1">
        <name>Mn(2+)</name>
        <dbReference type="ChEBI" id="CHEBI:29035"/>
    </cofactor>
</comment>
<evidence type="ECO:0000256" key="13">
    <source>
        <dbReference type="ARBA" id="ARBA00037781"/>
    </source>
</evidence>
<dbReference type="Pfam" id="PF13328">
    <property type="entry name" value="HD_4"/>
    <property type="match status" value="1"/>
</dbReference>
<evidence type="ECO:0000256" key="8">
    <source>
        <dbReference type="ARBA" id="ARBA00022723"/>
    </source>
</evidence>
<comment type="subcellular location">
    <subcellularLocation>
        <location evidence="2 16">Secreted</location>
        <location evidence="2 16">Extracellular space</location>
        <location evidence="2 16">Extracellular matrix</location>
    </subcellularLocation>
</comment>
<dbReference type="GO" id="GO:0030182">
    <property type="term" value="P:neuron differentiation"/>
    <property type="evidence" value="ECO:0007669"/>
    <property type="project" value="TreeGrafter"/>
</dbReference>
<evidence type="ECO:0000256" key="3">
    <source>
        <dbReference type="ARBA" id="ARBA00005683"/>
    </source>
</evidence>
<evidence type="ECO:0000256" key="16">
    <source>
        <dbReference type="RuleBase" id="RU003500"/>
    </source>
</evidence>
<keyword evidence="6" id="KW-0272">Extracellular matrix</keyword>
<comment type="similarity">
    <text evidence="3 16">Belongs to the Wnt family.</text>
</comment>
<dbReference type="InterPro" id="IPR006674">
    <property type="entry name" value="HD_domain"/>
</dbReference>
<dbReference type="InterPro" id="IPR005817">
    <property type="entry name" value="Wnt"/>
</dbReference>
<feature type="domain" description="HD" evidence="17">
    <location>
        <begin position="412"/>
        <end position="507"/>
    </location>
</feature>
<evidence type="ECO:0000256" key="7">
    <source>
        <dbReference type="ARBA" id="ARBA00022687"/>
    </source>
</evidence>
<dbReference type="SMART" id="SM00097">
    <property type="entry name" value="WNT1"/>
    <property type="match status" value="1"/>
</dbReference>
<protein>
    <recommendedName>
        <fullName evidence="16">Protein Wnt</fullName>
    </recommendedName>
</protein>
<dbReference type="GO" id="GO:0060070">
    <property type="term" value="P:canonical Wnt signaling pathway"/>
    <property type="evidence" value="ECO:0007669"/>
    <property type="project" value="TreeGrafter"/>
</dbReference>
<dbReference type="PANTHER" id="PTHR12027">
    <property type="entry name" value="WNT RELATED"/>
    <property type="match status" value="1"/>
</dbReference>
<evidence type="ECO:0000259" key="17">
    <source>
        <dbReference type="PROSITE" id="PS51831"/>
    </source>
</evidence>
<dbReference type="InterPro" id="IPR003607">
    <property type="entry name" value="HD/PDEase_dom"/>
</dbReference>
<evidence type="ECO:0000256" key="1">
    <source>
        <dbReference type="ARBA" id="ARBA00001936"/>
    </source>
</evidence>
<dbReference type="InterPro" id="IPR018161">
    <property type="entry name" value="Wnt_CS"/>
</dbReference>
<evidence type="ECO:0000256" key="2">
    <source>
        <dbReference type="ARBA" id="ARBA00004498"/>
    </source>
</evidence>
<reference evidence="19" key="1">
    <citation type="submission" date="2022-11" db="UniProtKB">
        <authorList>
            <consortium name="WormBaseParasite"/>
        </authorList>
    </citation>
    <scope>IDENTIFICATION</scope>
</reference>
<comment type="similarity">
    <text evidence="14">Belongs to the MESH1 family.</text>
</comment>
<evidence type="ECO:0000256" key="5">
    <source>
        <dbReference type="ARBA" id="ARBA00022525"/>
    </source>
</evidence>
<dbReference type="GO" id="GO:0005109">
    <property type="term" value="F:frizzled binding"/>
    <property type="evidence" value="ECO:0007669"/>
    <property type="project" value="TreeGrafter"/>
</dbReference>
<proteinExistence type="inferred from homology"/>
<keyword evidence="18" id="KW-1185">Reference proteome</keyword>
<evidence type="ECO:0000313" key="19">
    <source>
        <dbReference type="WBParaSite" id="scaffold8748_cov151.g13332"/>
    </source>
</evidence>
<dbReference type="WBParaSite" id="scaffold8748_cov151.g13332">
    <property type="protein sequence ID" value="scaffold8748_cov151.g13332"/>
    <property type="gene ID" value="scaffold8748_cov151.g13332"/>
</dbReference>
<keyword evidence="10" id="KW-1015">Disulfide bond</keyword>
<dbReference type="FunFam" id="1.10.3210.10:FF:000012">
    <property type="entry name" value="HD domain containing 3"/>
    <property type="match status" value="1"/>
</dbReference>
<keyword evidence="7 16" id="KW-0879">Wnt signaling pathway</keyword>
<dbReference type="PROSITE" id="PS51831">
    <property type="entry name" value="HD"/>
    <property type="match status" value="1"/>
</dbReference>
<evidence type="ECO:0000256" key="15">
    <source>
        <dbReference type="ARBA" id="ARBA00047968"/>
    </source>
</evidence>
<comment type="function">
    <text evidence="16">Ligand for members of the frizzled family of seven transmembrane receptors.</text>
</comment>
<evidence type="ECO:0000256" key="11">
    <source>
        <dbReference type="ARBA" id="ARBA00023211"/>
    </source>
</evidence>
<comment type="function">
    <text evidence="13">ppGpp hydrolyzing enzyme involved in starvation response.</text>
</comment>
<sequence>MTAQLASAISAPDYYNCQMQPGLVKRQREICRQHPAAMRAISEGLRNAIDECHVQFQRERWNCSASFGVVGPVKGAATAETAYIYAISSAGASHSLARACARGLIPECGCGGGEQTYVTSAAPEGFNGRPEQFIWAGCSDNVKFGNQFTRKFIDSTEKQIMDARALMNLHNNRVGRRLLAGNVREQCKCHGVSGSCVTKTCWRTVPKLEELASLIKKKYEKAQQVILASDSFTLIVDKKESSVLDGRLSLIGTSSANTRREQRFLKNKVQQAKLASRSELVFLEESPDYCLLENENSSGASGRECFSLADCEQICCSKGWNTRKAILSKFQINIFVQEIRQEPCRCKFVWCCDMNGEEKNESFQKSNLYPELNEKTNVQLKSNEDMFKVIKAADFAARRHRFQMRRDGRTPYINHPVGVAYLLTSVGNITDPATLAAAYLHDTIEDTKTTFEELVEEFGTEIAEIVLECTDNTKLSKQERKNEQVEKASKCSHKAKLVKLADKLYNLRDLERHIPPAFGKQGAREYFNWAKKVVFQLKGTNEALEMALDDVINRFLEKQ</sequence>
<dbReference type="Proteomes" id="UP000887561">
    <property type="component" value="Unplaced"/>
</dbReference>
<evidence type="ECO:0000256" key="9">
    <source>
        <dbReference type="ARBA" id="ARBA00022801"/>
    </source>
</evidence>
<evidence type="ECO:0000256" key="4">
    <source>
        <dbReference type="ARBA" id="ARBA00022473"/>
    </source>
</evidence>
<dbReference type="GO" id="GO:0046872">
    <property type="term" value="F:metal ion binding"/>
    <property type="evidence" value="ECO:0007669"/>
    <property type="project" value="UniProtKB-KW"/>
</dbReference>
<evidence type="ECO:0000256" key="14">
    <source>
        <dbReference type="ARBA" id="ARBA00038354"/>
    </source>
</evidence>
<dbReference type="GO" id="GO:0005615">
    <property type="term" value="C:extracellular space"/>
    <property type="evidence" value="ECO:0007669"/>
    <property type="project" value="TreeGrafter"/>
</dbReference>
<evidence type="ECO:0000313" key="18">
    <source>
        <dbReference type="Proteomes" id="UP000887561"/>
    </source>
</evidence>
<keyword evidence="5" id="KW-0964">Secreted</keyword>
<comment type="catalytic activity">
    <reaction evidence="15">
        <text>guanosine 3',5'-bis(diphosphate) + H2O = GDP + diphosphate + H(+)</text>
        <dbReference type="Rhea" id="RHEA:14253"/>
        <dbReference type="ChEBI" id="CHEBI:15377"/>
        <dbReference type="ChEBI" id="CHEBI:15378"/>
        <dbReference type="ChEBI" id="CHEBI:33019"/>
        <dbReference type="ChEBI" id="CHEBI:58189"/>
        <dbReference type="ChEBI" id="CHEBI:77828"/>
        <dbReference type="EC" id="3.1.7.2"/>
    </reaction>
</comment>
<evidence type="ECO:0000256" key="10">
    <source>
        <dbReference type="ARBA" id="ARBA00023157"/>
    </source>
</evidence>
<keyword evidence="8" id="KW-0479">Metal-binding</keyword>
<evidence type="ECO:0000256" key="6">
    <source>
        <dbReference type="ARBA" id="ARBA00022530"/>
    </source>
</evidence>
<evidence type="ECO:0000256" key="12">
    <source>
        <dbReference type="ARBA" id="ARBA00023288"/>
    </source>
</evidence>
<keyword evidence="12" id="KW-0449">Lipoprotein</keyword>
<dbReference type="CDD" id="cd00077">
    <property type="entry name" value="HDc"/>
    <property type="match status" value="1"/>
</dbReference>
<dbReference type="Gene3D" id="1.10.3210.10">
    <property type="entry name" value="Hypothetical protein af1432"/>
    <property type="match status" value="1"/>
</dbReference>
<dbReference type="PANTHER" id="PTHR12027:SF114">
    <property type="entry name" value="PROTEIN MOM-2"/>
    <property type="match status" value="1"/>
</dbReference>
<accession>A0A915NB78</accession>
<dbReference type="SUPFAM" id="SSF109604">
    <property type="entry name" value="HD-domain/PDEase-like"/>
    <property type="match status" value="1"/>
</dbReference>
<keyword evidence="4 16" id="KW-0217">Developmental protein</keyword>
<keyword evidence="11" id="KW-0464">Manganese</keyword>
<dbReference type="PRINTS" id="PR01349">
    <property type="entry name" value="WNTPROTEIN"/>
</dbReference>
<dbReference type="GO" id="GO:0045165">
    <property type="term" value="P:cell fate commitment"/>
    <property type="evidence" value="ECO:0007669"/>
    <property type="project" value="TreeGrafter"/>
</dbReference>
<dbReference type="PROSITE" id="PS00246">
    <property type="entry name" value="WNT1"/>
    <property type="match status" value="1"/>
</dbReference>
<dbReference type="GO" id="GO:0008893">
    <property type="term" value="F:guanosine-3',5'-bis(diphosphate) 3'-diphosphatase activity"/>
    <property type="evidence" value="ECO:0007669"/>
    <property type="project" value="UniProtKB-EC"/>
</dbReference>
<dbReference type="Pfam" id="PF00110">
    <property type="entry name" value="wnt"/>
    <property type="match status" value="1"/>
</dbReference>
<keyword evidence="9" id="KW-0378">Hydrolase</keyword>
<dbReference type="GO" id="GO:0005125">
    <property type="term" value="F:cytokine activity"/>
    <property type="evidence" value="ECO:0007669"/>
    <property type="project" value="TreeGrafter"/>
</dbReference>
<organism evidence="18 19">
    <name type="scientific">Meloidogyne javanica</name>
    <name type="common">Root-knot nematode worm</name>
    <dbReference type="NCBI Taxonomy" id="6303"/>
    <lineage>
        <taxon>Eukaryota</taxon>
        <taxon>Metazoa</taxon>
        <taxon>Ecdysozoa</taxon>
        <taxon>Nematoda</taxon>
        <taxon>Chromadorea</taxon>
        <taxon>Rhabditida</taxon>
        <taxon>Tylenchina</taxon>
        <taxon>Tylenchomorpha</taxon>
        <taxon>Tylenchoidea</taxon>
        <taxon>Meloidogynidae</taxon>
        <taxon>Meloidogyninae</taxon>
        <taxon>Meloidogyne</taxon>
        <taxon>Meloidogyne incognita group</taxon>
    </lineage>
</organism>